<dbReference type="EMBL" id="JACKWZ010000631">
    <property type="protein sequence ID" value="KAF9406164.1"/>
    <property type="molecule type" value="Genomic_DNA"/>
</dbReference>
<sequence>MDNIDFCDSSGSDIVEEEMVNEREQLVNNNNNSKEEGKKVDKRQRLDSEEIIEDDEGFITVRKDKKRLVRRPSMSSNNSLENNENTCKSTNEKIIVCVTSKEVLPKPFGMAKLLRVENIKNILKIQYKNPYKILIQFEDRKDAENLIKCSKFQNLDYRCQFIDEINLSYGVVKQIDLDIEEKEILESIESERRLALKEFRRNPTPANLAILEDNTLKAKQEIRQAKTNCWQKFCSSIDGTVTSSEMWRKMKWIKGALAKFSS</sequence>
<keyword evidence="2" id="KW-1185">Reference proteome</keyword>
<dbReference type="Proteomes" id="UP000648187">
    <property type="component" value="Unassembled WGS sequence"/>
</dbReference>
<evidence type="ECO:0000313" key="2">
    <source>
        <dbReference type="Proteomes" id="UP000648187"/>
    </source>
</evidence>
<accession>A0A835G5T2</accession>
<proteinExistence type="predicted"/>
<organism evidence="1 2">
    <name type="scientific">Spodoptera exigua</name>
    <name type="common">Beet armyworm</name>
    <name type="synonym">Noctua fulgens</name>
    <dbReference type="NCBI Taxonomy" id="7107"/>
    <lineage>
        <taxon>Eukaryota</taxon>
        <taxon>Metazoa</taxon>
        <taxon>Ecdysozoa</taxon>
        <taxon>Arthropoda</taxon>
        <taxon>Hexapoda</taxon>
        <taxon>Insecta</taxon>
        <taxon>Pterygota</taxon>
        <taxon>Neoptera</taxon>
        <taxon>Endopterygota</taxon>
        <taxon>Lepidoptera</taxon>
        <taxon>Glossata</taxon>
        <taxon>Ditrysia</taxon>
        <taxon>Noctuoidea</taxon>
        <taxon>Noctuidae</taxon>
        <taxon>Amphipyrinae</taxon>
        <taxon>Spodoptera</taxon>
    </lineage>
</organism>
<name>A0A835G5T2_SPOEX</name>
<gene>
    <name evidence="1" type="ORF">HW555_013363</name>
</gene>
<comment type="caution">
    <text evidence="1">The sequence shown here is derived from an EMBL/GenBank/DDBJ whole genome shotgun (WGS) entry which is preliminary data.</text>
</comment>
<evidence type="ECO:0000313" key="1">
    <source>
        <dbReference type="EMBL" id="KAF9406164.1"/>
    </source>
</evidence>
<protein>
    <submittedName>
        <fullName evidence="1">Uncharacterized protein</fullName>
    </submittedName>
</protein>
<dbReference type="AlphaFoldDB" id="A0A835G5T2"/>
<reference evidence="1" key="1">
    <citation type="submission" date="2020-08" db="EMBL/GenBank/DDBJ databases">
        <title>Spodoptera exigua strain:BAW_Kor-Di-RS1 Genome sequencing and assembly.</title>
        <authorList>
            <person name="Kim J."/>
            <person name="Nam H.Y."/>
            <person name="Kwon M."/>
            <person name="Choi J.H."/>
            <person name="Cho S.R."/>
            <person name="Kim G.-H."/>
        </authorList>
    </citation>
    <scope>NUCLEOTIDE SEQUENCE</scope>
    <source>
        <strain evidence="1">BAW_Kor-Di-RS1</strain>
        <tissue evidence="1">Whole-body</tissue>
    </source>
</reference>